<name>A0AAE1Y840_9LAMI</name>
<keyword evidence="2" id="KW-1185">Reference proteome</keyword>
<proteinExistence type="predicted"/>
<dbReference type="EMBL" id="JACGWO010000006">
    <property type="protein sequence ID" value="KAK4425242.1"/>
    <property type="molecule type" value="Genomic_DNA"/>
</dbReference>
<gene>
    <name evidence="1" type="ORF">Salat_1718100</name>
</gene>
<reference evidence="1" key="2">
    <citation type="journal article" date="2024" name="Plant">
        <title>Genomic evolution and insights into agronomic trait innovations of Sesamum species.</title>
        <authorList>
            <person name="Miao H."/>
            <person name="Wang L."/>
            <person name="Qu L."/>
            <person name="Liu H."/>
            <person name="Sun Y."/>
            <person name="Le M."/>
            <person name="Wang Q."/>
            <person name="Wei S."/>
            <person name="Zheng Y."/>
            <person name="Lin W."/>
            <person name="Duan Y."/>
            <person name="Cao H."/>
            <person name="Xiong S."/>
            <person name="Wang X."/>
            <person name="Wei L."/>
            <person name="Li C."/>
            <person name="Ma Q."/>
            <person name="Ju M."/>
            <person name="Zhao R."/>
            <person name="Li G."/>
            <person name="Mu C."/>
            <person name="Tian Q."/>
            <person name="Mei H."/>
            <person name="Zhang T."/>
            <person name="Gao T."/>
            <person name="Zhang H."/>
        </authorList>
    </citation>
    <scope>NUCLEOTIDE SEQUENCE</scope>
    <source>
        <strain evidence="1">3651</strain>
    </source>
</reference>
<organism evidence="1 2">
    <name type="scientific">Sesamum alatum</name>
    <dbReference type="NCBI Taxonomy" id="300844"/>
    <lineage>
        <taxon>Eukaryota</taxon>
        <taxon>Viridiplantae</taxon>
        <taxon>Streptophyta</taxon>
        <taxon>Embryophyta</taxon>
        <taxon>Tracheophyta</taxon>
        <taxon>Spermatophyta</taxon>
        <taxon>Magnoliopsida</taxon>
        <taxon>eudicotyledons</taxon>
        <taxon>Gunneridae</taxon>
        <taxon>Pentapetalae</taxon>
        <taxon>asterids</taxon>
        <taxon>lamiids</taxon>
        <taxon>Lamiales</taxon>
        <taxon>Pedaliaceae</taxon>
        <taxon>Sesamum</taxon>
    </lineage>
</organism>
<accession>A0AAE1Y840</accession>
<sequence length="126" mass="13685">MASVELRTPAKTAVVAKSETHVANGGVGAVATSFHHHLFASDRRSRQTILTSRPAASRVATYTLGGIASFPSRVAASRAAAARCHVQQCVNKIFGRRSFFRSTALTASSVAFKDVGRRFNPWRRQR</sequence>
<dbReference type="AlphaFoldDB" id="A0AAE1Y840"/>
<evidence type="ECO:0000313" key="2">
    <source>
        <dbReference type="Proteomes" id="UP001293254"/>
    </source>
</evidence>
<dbReference type="Proteomes" id="UP001293254">
    <property type="component" value="Unassembled WGS sequence"/>
</dbReference>
<reference evidence="1" key="1">
    <citation type="submission" date="2020-06" db="EMBL/GenBank/DDBJ databases">
        <authorList>
            <person name="Li T."/>
            <person name="Hu X."/>
            <person name="Zhang T."/>
            <person name="Song X."/>
            <person name="Zhang H."/>
            <person name="Dai N."/>
            <person name="Sheng W."/>
            <person name="Hou X."/>
            <person name="Wei L."/>
        </authorList>
    </citation>
    <scope>NUCLEOTIDE SEQUENCE</scope>
    <source>
        <strain evidence="1">3651</strain>
        <tissue evidence="1">Leaf</tissue>
    </source>
</reference>
<comment type="caution">
    <text evidence="1">The sequence shown here is derived from an EMBL/GenBank/DDBJ whole genome shotgun (WGS) entry which is preliminary data.</text>
</comment>
<protein>
    <submittedName>
        <fullName evidence="1">Uncharacterized protein</fullName>
    </submittedName>
</protein>
<evidence type="ECO:0000313" key="1">
    <source>
        <dbReference type="EMBL" id="KAK4425242.1"/>
    </source>
</evidence>